<dbReference type="InterPro" id="IPR001915">
    <property type="entry name" value="Peptidase_M48"/>
</dbReference>
<dbReference type="EMBL" id="JAAECE010000001">
    <property type="protein sequence ID" value="KAF1806086.1"/>
    <property type="molecule type" value="Genomic_DNA"/>
</dbReference>
<gene>
    <name evidence="9" type="ORF">FB192DRAFT_1348776</name>
</gene>
<keyword evidence="7" id="KW-1133">Transmembrane helix</keyword>
<dbReference type="CDD" id="cd07331">
    <property type="entry name" value="M48C_Oma1_like"/>
    <property type="match status" value="1"/>
</dbReference>
<comment type="cofactor">
    <cofactor evidence="1">
        <name>Zn(2+)</name>
        <dbReference type="ChEBI" id="CHEBI:29105"/>
    </cofactor>
</comment>
<keyword evidence="4" id="KW-0378">Hydrolase</keyword>
<feature type="domain" description="Peptidase M48" evidence="8">
    <location>
        <begin position="235"/>
        <end position="458"/>
    </location>
</feature>
<evidence type="ECO:0000256" key="5">
    <source>
        <dbReference type="ARBA" id="ARBA00022833"/>
    </source>
</evidence>
<dbReference type="InterPro" id="IPR051156">
    <property type="entry name" value="Mito/Outer_Membr_Metalloprot"/>
</dbReference>
<keyword evidence="2" id="KW-0645">Protease</keyword>
<protein>
    <submittedName>
        <fullName evidence="9">Peptidase family M48-domain-containing protein</fullName>
    </submittedName>
</protein>
<dbReference type="PANTHER" id="PTHR22726:SF18">
    <property type="entry name" value="PEPTIDASE M48 DOMAIN-CONTAINING PROTEIN"/>
    <property type="match status" value="1"/>
</dbReference>
<accession>A0A8H4F4P9</accession>
<evidence type="ECO:0000256" key="1">
    <source>
        <dbReference type="ARBA" id="ARBA00001947"/>
    </source>
</evidence>
<keyword evidence="7" id="KW-0812">Transmembrane</keyword>
<feature type="transmembrane region" description="Helical" evidence="7">
    <location>
        <begin position="100"/>
        <end position="121"/>
    </location>
</feature>
<reference evidence="9 10" key="1">
    <citation type="submission" date="2019-09" db="EMBL/GenBank/DDBJ databases">
        <authorList>
            <consortium name="DOE Joint Genome Institute"/>
            <person name="Mondo S.J."/>
            <person name="Navarro-Mendoza M.I."/>
            <person name="Perez-Arques C."/>
            <person name="Panchal S."/>
            <person name="Nicolas F.E."/>
            <person name="Ganguly P."/>
            <person name="Pangilinan J."/>
            <person name="Grigoriev I."/>
            <person name="Heitman J."/>
            <person name="Sanya K."/>
            <person name="Garre V."/>
        </authorList>
    </citation>
    <scope>NUCLEOTIDE SEQUENCE [LARGE SCALE GENOMIC DNA]</scope>
    <source>
        <strain evidence="9 10">MU402</strain>
    </source>
</reference>
<dbReference type="AlphaFoldDB" id="A0A8H4F4P9"/>
<evidence type="ECO:0000256" key="3">
    <source>
        <dbReference type="ARBA" id="ARBA00022723"/>
    </source>
</evidence>
<keyword evidence="6" id="KW-0482">Metalloprotease</keyword>
<dbReference type="GO" id="GO:0034982">
    <property type="term" value="P:mitochondrial protein processing"/>
    <property type="evidence" value="ECO:0007669"/>
    <property type="project" value="TreeGrafter"/>
</dbReference>
<sequence length="530" mass="59650">MFQHFLRKQSTRILRQSPSLCSGCYRQQRITSFPKQLPKAAAAARGFHTTRPTQVPIVPIPAIILGALKTGKLVSLVSLSSKTSLTLLPHTFRRGSKGDLIAKVLAGIPLFGFTLLLVVGLDQAPNTSRLRLIYLSEEEETEIVEAEIDTLLEAQSGLVAPKDSEVVMWLQTIVDNLAGPAVDDIRDPVRCYADDDRRQQRSRQIQVVPSNLPTSGDVDVMVSTEEEEEEFRPAIPKRDFEVNVIWDSTTVNAMCAGSRLIVYNLLIHYMDYDTTRMAVILSHEIAHSLQRHFVEQHGFASLMFMLGDITRGVFWMITESMGPYVNQKINEYISTFITLETQTTYNRKLEKEADLVGLKILAKAGYDPRAAVDVWQRMADLESELGEDLKSSTKDPVVQNRAVAAAKRSIPATSTAPKDEGKYEDLEYGVREFLDSLVNSWFGSSHPPNVERIEYMQEHLEEAIQIYEQALKMNGPPKEFIFSEDLQNKMELTNVSSHGVIRYVASWLSSLYSWSSNRNNDATALAMEQQ</sequence>
<dbReference type="GO" id="GO:0006515">
    <property type="term" value="P:protein quality control for misfolded or incompletely synthesized proteins"/>
    <property type="evidence" value="ECO:0007669"/>
    <property type="project" value="TreeGrafter"/>
</dbReference>
<dbReference type="PANTHER" id="PTHR22726">
    <property type="entry name" value="METALLOENDOPEPTIDASE OMA1"/>
    <property type="match status" value="1"/>
</dbReference>
<proteinExistence type="predicted"/>
<dbReference type="Pfam" id="PF01435">
    <property type="entry name" value="Peptidase_M48"/>
    <property type="match status" value="1"/>
</dbReference>
<keyword evidence="7" id="KW-0472">Membrane</keyword>
<evidence type="ECO:0000313" key="9">
    <source>
        <dbReference type="EMBL" id="KAF1806086.1"/>
    </source>
</evidence>
<evidence type="ECO:0000256" key="2">
    <source>
        <dbReference type="ARBA" id="ARBA00022670"/>
    </source>
</evidence>
<evidence type="ECO:0000259" key="8">
    <source>
        <dbReference type="Pfam" id="PF01435"/>
    </source>
</evidence>
<dbReference type="Proteomes" id="UP000469890">
    <property type="component" value="Unassembled WGS sequence"/>
</dbReference>
<name>A0A8H4F4P9_MUCCL</name>
<evidence type="ECO:0000256" key="7">
    <source>
        <dbReference type="SAM" id="Phobius"/>
    </source>
</evidence>
<comment type="caution">
    <text evidence="9">The sequence shown here is derived from an EMBL/GenBank/DDBJ whole genome shotgun (WGS) entry which is preliminary data.</text>
</comment>
<dbReference type="GO" id="GO:0046872">
    <property type="term" value="F:metal ion binding"/>
    <property type="evidence" value="ECO:0007669"/>
    <property type="project" value="UniProtKB-KW"/>
</dbReference>
<evidence type="ECO:0000256" key="6">
    <source>
        <dbReference type="ARBA" id="ARBA00023049"/>
    </source>
</evidence>
<evidence type="ECO:0000256" key="4">
    <source>
        <dbReference type="ARBA" id="ARBA00022801"/>
    </source>
</evidence>
<dbReference type="GO" id="GO:0004222">
    <property type="term" value="F:metalloendopeptidase activity"/>
    <property type="evidence" value="ECO:0007669"/>
    <property type="project" value="InterPro"/>
</dbReference>
<organism evidence="9 10">
    <name type="scientific">Mucor circinelloides f. lusitanicus</name>
    <name type="common">Mucor racemosus var. lusitanicus</name>
    <dbReference type="NCBI Taxonomy" id="29924"/>
    <lineage>
        <taxon>Eukaryota</taxon>
        <taxon>Fungi</taxon>
        <taxon>Fungi incertae sedis</taxon>
        <taxon>Mucoromycota</taxon>
        <taxon>Mucoromycotina</taxon>
        <taxon>Mucoromycetes</taxon>
        <taxon>Mucorales</taxon>
        <taxon>Mucorineae</taxon>
        <taxon>Mucoraceae</taxon>
        <taxon>Mucor</taxon>
    </lineage>
</organism>
<dbReference type="GO" id="GO:0005743">
    <property type="term" value="C:mitochondrial inner membrane"/>
    <property type="evidence" value="ECO:0007669"/>
    <property type="project" value="TreeGrafter"/>
</dbReference>
<keyword evidence="3" id="KW-0479">Metal-binding</keyword>
<keyword evidence="5" id="KW-0862">Zinc</keyword>
<evidence type="ECO:0000313" key="10">
    <source>
        <dbReference type="Proteomes" id="UP000469890"/>
    </source>
</evidence>